<dbReference type="EMBL" id="PVXP01000003">
    <property type="protein sequence ID" value="PRR86559.1"/>
    <property type="molecule type" value="Genomic_DNA"/>
</dbReference>
<proteinExistence type="predicted"/>
<comment type="caution">
    <text evidence="2">The sequence shown here is derived from an EMBL/GenBank/DDBJ whole genome shotgun (WGS) entry which is preliminary data.</text>
</comment>
<keyword evidence="1" id="KW-0812">Transmembrane</keyword>
<keyword evidence="1" id="KW-0472">Membrane</keyword>
<evidence type="ECO:0000313" key="3">
    <source>
        <dbReference type="Proteomes" id="UP000237798"/>
    </source>
</evidence>
<evidence type="ECO:0000313" key="2">
    <source>
        <dbReference type="EMBL" id="PRR86559.1"/>
    </source>
</evidence>
<keyword evidence="3" id="KW-1185">Reference proteome</keyword>
<gene>
    <name evidence="2" type="ORF">CLLU_03600</name>
</gene>
<dbReference type="Pfam" id="PF15980">
    <property type="entry name" value="ComGF"/>
    <property type="match status" value="1"/>
</dbReference>
<evidence type="ECO:0008006" key="4">
    <source>
        <dbReference type="Google" id="ProtNLM"/>
    </source>
</evidence>
<protein>
    <recommendedName>
        <fullName evidence="4">Prepilin-type N-terminal cleavage/methylation domain-containing protein</fullName>
    </recommendedName>
</protein>
<accession>A0A2T0BRS1</accession>
<name>A0A2T0BRS1_9CLOT</name>
<feature type="transmembrane region" description="Helical" evidence="1">
    <location>
        <begin position="20"/>
        <end position="40"/>
    </location>
</feature>
<dbReference type="NCBIfam" id="TIGR02532">
    <property type="entry name" value="IV_pilin_GFxxxE"/>
    <property type="match status" value="1"/>
</dbReference>
<dbReference type="RefSeq" id="WP_207655929.1">
    <property type="nucleotide sequence ID" value="NZ_PVXP01000003.1"/>
</dbReference>
<keyword evidence="1" id="KW-1133">Transmembrane helix</keyword>
<reference evidence="2 3" key="1">
    <citation type="submission" date="2018-03" db="EMBL/GenBank/DDBJ databases">
        <title>Genome sequence of Clostridium luticellarii DSM 29923.</title>
        <authorList>
            <person name="Poehlein A."/>
            <person name="Daniel R."/>
        </authorList>
    </citation>
    <scope>NUCLEOTIDE SEQUENCE [LARGE SCALE GENOMIC DNA]</scope>
    <source>
        <strain evidence="2 3">DSM 29923</strain>
    </source>
</reference>
<sequence>MSVNFIKGIIEHRMKIKRGFTIIEMLIVVSMVAAITTMQIRAVSKYMELHRKEINYSRESFYVNEAFMIIENQVINAKYIDIKDNMIVLKRYDNKGYDYIKKHKNNCIVISYGSSNSSTLNNILKGIKDFKVKRLGRVFYVSINMEKGNLYKRCFAIEREKLTEDLY</sequence>
<dbReference type="InterPro" id="IPR016977">
    <property type="entry name" value="ComGF"/>
</dbReference>
<dbReference type="Proteomes" id="UP000237798">
    <property type="component" value="Unassembled WGS sequence"/>
</dbReference>
<dbReference type="InterPro" id="IPR012902">
    <property type="entry name" value="N_methyl_site"/>
</dbReference>
<evidence type="ECO:0000256" key="1">
    <source>
        <dbReference type="SAM" id="Phobius"/>
    </source>
</evidence>
<organism evidence="2 3">
    <name type="scientific">Clostridium luticellarii</name>
    <dbReference type="NCBI Taxonomy" id="1691940"/>
    <lineage>
        <taxon>Bacteria</taxon>
        <taxon>Bacillati</taxon>
        <taxon>Bacillota</taxon>
        <taxon>Clostridia</taxon>
        <taxon>Eubacteriales</taxon>
        <taxon>Clostridiaceae</taxon>
        <taxon>Clostridium</taxon>
    </lineage>
</organism>
<dbReference type="AlphaFoldDB" id="A0A2T0BRS1"/>